<protein>
    <submittedName>
        <fullName evidence="2">Uncharacterized protein</fullName>
    </submittedName>
</protein>
<evidence type="ECO:0000313" key="3">
    <source>
        <dbReference type="Proteomes" id="UP000266693"/>
    </source>
</evidence>
<dbReference type="Proteomes" id="UP000266693">
    <property type="component" value="Unassembled WGS sequence"/>
</dbReference>
<keyword evidence="1" id="KW-1133">Transmembrane helix</keyword>
<keyword evidence="3" id="KW-1185">Reference proteome</keyword>
<accession>A0A396RLU5</accession>
<comment type="caution">
    <text evidence="2">The sequence shown here is derived from an EMBL/GenBank/DDBJ whole genome shotgun (WGS) entry which is preliminary data.</text>
</comment>
<gene>
    <name evidence="2" type="ORF">D1610_11660</name>
</gene>
<evidence type="ECO:0000313" key="2">
    <source>
        <dbReference type="EMBL" id="RHW17199.1"/>
    </source>
</evidence>
<evidence type="ECO:0000256" key="1">
    <source>
        <dbReference type="SAM" id="Phobius"/>
    </source>
</evidence>
<name>A0A396RLU5_9SPHN</name>
<proteinExistence type="predicted"/>
<sequence length="67" mass="7396">MAAVTGGIIILWLCWAVPAVFLAWLFAGCDLKGWRELTFAAFCILLWPIAFLWGCFDVACDGWGAAR</sequence>
<dbReference type="EMBL" id="QWLV01000005">
    <property type="protein sequence ID" value="RHW17199.1"/>
    <property type="molecule type" value="Genomic_DNA"/>
</dbReference>
<organism evidence="2 3">
    <name type="scientific">Sphingomonas gilva</name>
    <dbReference type="NCBI Taxonomy" id="2305907"/>
    <lineage>
        <taxon>Bacteria</taxon>
        <taxon>Pseudomonadati</taxon>
        <taxon>Pseudomonadota</taxon>
        <taxon>Alphaproteobacteria</taxon>
        <taxon>Sphingomonadales</taxon>
        <taxon>Sphingomonadaceae</taxon>
        <taxon>Sphingomonas</taxon>
    </lineage>
</organism>
<feature type="transmembrane region" description="Helical" evidence="1">
    <location>
        <begin position="39"/>
        <end position="59"/>
    </location>
</feature>
<reference evidence="2 3" key="1">
    <citation type="submission" date="2018-08" db="EMBL/GenBank/DDBJ databases">
        <title>The multiple taxonomic identification of Sphingomonas gilva.</title>
        <authorList>
            <person name="Zhu D."/>
            <person name="Zheng S."/>
        </authorList>
    </citation>
    <scope>NUCLEOTIDE SEQUENCE [LARGE SCALE GENOMIC DNA]</scope>
    <source>
        <strain evidence="2 3">ZDH117</strain>
    </source>
</reference>
<feature type="transmembrane region" description="Helical" evidence="1">
    <location>
        <begin position="6"/>
        <end position="27"/>
    </location>
</feature>
<dbReference type="AlphaFoldDB" id="A0A396RLU5"/>
<keyword evidence="1" id="KW-0472">Membrane</keyword>
<keyword evidence="1" id="KW-0812">Transmembrane</keyword>